<sequence length="101" mass="10283">MYGSLLSTAAYTAAVGGDRDTASTLIGEAADAASQVGDTNHRGITFGPTGVDLYRVSIARALDDPGTAIAYTENTGSVASSTGWVKWVTPSLAGVIEKEST</sequence>
<dbReference type="Proteomes" id="UP000019277">
    <property type="component" value="Unassembled WGS sequence"/>
</dbReference>
<dbReference type="EMBL" id="AYXG01000004">
    <property type="protein sequence ID" value="EWC64555.1"/>
    <property type="molecule type" value="Genomic_DNA"/>
</dbReference>
<comment type="caution">
    <text evidence="1">The sequence shown here is derived from an EMBL/GenBank/DDBJ whole genome shotgun (WGS) entry which is preliminary data.</text>
</comment>
<protein>
    <submittedName>
        <fullName evidence="1">Uncharacterized protein</fullName>
    </submittedName>
</protein>
<dbReference type="OrthoDB" id="3865941at2"/>
<reference evidence="1 2" key="1">
    <citation type="journal article" date="2014" name="Genome Announc.">
        <title>Draft Genome Sequence of the Antitrypanosomally Active Sponge-Associated Bacterium Actinokineospora sp. Strain EG49.</title>
        <authorList>
            <person name="Harjes J."/>
            <person name="Ryu T."/>
            <person name="Abdelmohsen U.R."/>
            <person name="Moitinho-Silva L."/>
            <person name="Horn H."/>
            <person name="Ravasi T."/>
            <person name="Hentschel U."/>
        </authorList>
    </citation>
    <scope>NUCLEOTIDE SEQUENCE [LARGE SCALE GENOMIC DNA]</scope>
    <source>
        <strain evidence="1 2">EG49</strain>
    </source>
</reference>
<name>W7IUH0_9PSEU</name>
<dbReference type="RefSeq" id="WP_035277704.1">
    <property type="nucleotide sequence ID" value="NZ_AYXG01000004.1"/>
</dbReference>
<dbReference type="STRING" id="909613.UO65_0162"/>
<organism evidence="1 2">
    <name type="scientific">Actinokineospora spheciospongiae</name>
    <dbReference type="NCBI Taxonomy" id="909613"/>
    <lineage>
        <taxon>Bacteria</taxon>
        <taxon>Bacillati</taxon>
        <taxon>Actinomycetota</taxon>
        <taxon>Actinomycetes</taxon>
        <taxon>Pseudonocardiales</taxon>
        <taxon>Pseudonocardiaceae</taxon>
        <taxon>Actinokineospora</taxon>
    </lineage>
</organism>
<evidence type="ECO:0000313" key="1">
    <source>
        <dbReference type="EMBL" id="EWC64555.1"/>
    </source>
</evidence>
<accession>W7IUH0</accession>
<proteinExistence type="predicted"/>
<evidence type="ECO:0000313" key="2">
    <source>
        <dbReference type="Proteomes" id="UP000019277"/>
    </source>
</evidence>
<gene>
    <name evidence="1" type="ORF">UO65_0162</name>
</gene>
<keyword evidence="2" id="KW-1185">Reference proteome</keyword>
<dbReference type="AlphaFoldDB" id="W7IUH0"/>